<dbReference type="SUPFAM" id="SSF55073">
    <property type="entry name" value="Nucleotide cyclase"/>
    <property type="match status" value="1"/>
</dbReference>
<comment type="catalytic activity">
    <reaction evidence="2">
        <text>2 GTP = 3',3'-c-di-GMP + 2 diphosphate</text>
        <dbReference type="Rhea" id="RHEA:24898"/>
        <dbReference type="ChEBI" id="CHEBI:33019"/>
        <dbReference type="ChEBI" id="CHEBI:37565"/>
        <dbReference type="ChEBI" id="CHEBI:58805"/>
        <dbReference type="EC" id="2.7.7.65"/>
    </reaction>
</comment>
<reference evidence="6 7" key="1">
    <citation type="journal article" date="2020" name="Biotechnol. Biofuels">
        <title>New insights from the biogas microbiome by comprehensive genome-resolved metagenomics of nearly 1600 species originating from multiple anaerobic digesters.</title>
        <authorList>
            <person name="Campanaro S."/>
            <person name="Treu L."/>
            <person name="Rodriguez-R L.M."/>
            <person name="Kovalovszki A."/>
            <person name="Ziels R.M."/>
            <person name="Maus I."/>
            <person name="Zhu X."/>
            <person name="Kougias P.G."/>
            <person name="Basile A."/>
            <person name="Luo G."/>
            <person name="Schluter A."/>
            <person name="Konstantinidis K.T."/>
            <person name="Angelidaki I."/>
        </authorList>
    </citation>
    <scope>NUCLEOTIDE SEQUENCE [LARGE SCALE GENOMIC DNA]</scope>
    <source>
        <strain evidence="6">AS06rmzACSIP_256</strain>
    </source>
</reference>
<dbReference type="EMBL" id="JAAYYV010000139">
    <property type="protein sequence ID" value="NLF53830.1"/>
    <property type="molecule type" value="Genomic_DNA"/>
</dbReference>
<evidence type="ECO:0000256" key="3">
    <source>
        <dbReference type="SAM" id="Phobius"/>
    </source>
</evidence>
<dbReference type="InterPro" id="IPR000160">
    <property type="entry name" value="GGDEF_dom"/>
</dbReference>
<dbReference type="InterPro" id="IPR043128">
    <property type="entry name" value="Rev_trsase/Diguanyl_cyclase"/>
</dbReference>
<accession>A0A7X7R758</accession>
<evidence type="ECO:0000259" key="5">
    <source>
        <dbReference type="PROSITE" id="PS50887"/>
    </source>
</evidence>
<keyword evidence="3" id="KW-0812">Transmembrane</keyword>
<dbReference type="InterPro" id="IPR029787">
    <property type="entry name" value="Nucleotide_cyclase"/>
</dbReference>
<feature type="domain" description="HAMP" evidence="4">
    <location>
        <begin position="172"/>
        <end position="229"/>
    </location>
</feature>
<dbReference type="AlphaFoldDB" id="A0A7X7R758"/>
<feature type="transmembrane region" description="Helical" evidence="3">
    <location>
        <begin position="152"/>
        <end position="170"/>
    </location>
</feature>
<dbReference type="PROSITE" id="PS50887">
    <property type="entry name" value="GGDEF"/>
    <property type="match status" value="1"/>
</dbReference>
<dbReference type="PANTHER" id="PTHR45138:SF9">
    <property type="entry name" value="DIGUANYLATE CYCLASE DGCM-RELATED"/>
    <property type="match status" value="1"/>
</dbReference>
<dbReference type="EC" id="2.7.7.65" evidence="1"/>
<dbReference type="CDD" id="cd01949">
    <property type="entry name" value="GGDEF"/>
    <property type="match status" value="1"/>
</dbReference>
<gene>
    <name evidence="6" type="ORF">GX576_05430</name>
</gene>
<evidence type="ECO:0000256" key="2">
    <source>
        <dbReference type="ARBA" id="ARBA00034247"/>
    </source>
</evidence>
<dbReference type="InterPro" id="IPR050469">
    <property type="entry name" value="Diguanylate_Cyclase"/>
</dbReference>
<dbReference type="InterPro" id="IPR003660">
    <property type="entry name" value="HAMP_dom"/>
</dbReference>
<organism evidence="6 7">
    <name type="scientific">Thauera phenolivorans</name>
    <dbReference type="NCBI Taxonomy" id="1792543"/>
    <lineage>
        <taxon>Bacteria</taxon>
        <taxon>Pseudomonadati</taxon>
        <taxon>Pseudomonadota</taxon>
        <taxon>Betaproteobacteria</taxon>
        <taxon>Rhodocyclales</taxon>
        <taxon>Zoogloeaceae</taxon>
        <taxon>Thauera</taxon>
    </lineage>
</organism>
<dbReference type="GO" id="GO:0007165">
    <property type="term" value="P:signal transduction"/>
    <property type="evidence" value="ECO:0007669"/>
    <property type="project" value="InterPro"/>
</dbReference>
<dbReference type="Pfam" id="PF00990">
    <property type="entry name" value="GGDEF"/>
    <property type="match status" value="1"/>
</dbReference>
<dbReference type="SMART" id="SM00267">
    <property type="entry name" value="GGDEF"/>
    <property type="match status" value="1"/>
</dbReference>
<keyword evidence="3" id="KW-0472">Membrane</keyword>
<evidence type="ECO:0000313" key="6">
    <source>
        <dbReference type="EMBL" id="NLF53830.1"/>
    </source>
</evidence>
<dbReference type="PANTHER" id="PTHR45138">
    <property type="entry name" value="REGULATORY COMPONENTS OF SENSORY TRANSDUCTION SYSTEM"/>
    <property type="match status" value="1"/>
</dbReference>
<dbReference type="Gene3D" id="3.30.70.270">
    <property type="match status" value="1"/>
</dbReference>
<feature type="domain" description="GGDEF" evidence="5">
    <location>
        <begin position="283"/>
        <end position="416"/>
    </location>
</feature>
<protein>
    <recommendedName>
        <fullName evidence="1">diguanylate cyclase</fullName>
        <ecNumber evidence="1">2.7.7.65</ecNumber>
    </recommendedName>
</protein>
<sequence>MATMPPPPGFRPLAYTLIRRIVLVATLCMLGMGGLSALLAYSEVREEFDHTVHTIADSGLQTLSGALRDIEVQAVQAQVDWLANRPEIGWVKVEAAIGGRFVAGDEARAETGTSIVLEILANDGASQVGTLEIVANRNRFREEMVSEVTEVVIHYLAFTLLICLAVIWILRRELQDPLQQIARFAASLQPKQLAQPLTIDRRRTRGVDEIDLVVAGFRRLQADLRHHIDSLDETVAGRTRQLNEVVDEVKRLSVTDPLTGCYNRRHLDQHLPAEMERSFRYLRPLSVVFIDLDHFKRINDRFGHDAGDQVLREIVARLMQSVREHIDWVARFGGEEFVIVLPERGRDGAREMAERMRRLVASTPVMLDEVALEITACCGVAEYRRGDRVAELLARADAALYEAKARGRNRVVVAGEALLATGT</sequence>
<comment type="caution">
    <text evidence="6">The sequence shown here is derived from an EMBL/GenBank/DDBJ whole genome shotgun (WGS) entry which is preliminary data.</text>
</comment>
<feature type="transmembrane region" description="Helical" evidence="3">
    <location>
        <begin position="21"/>
        <end position="41"/>
    </location>
</feature>
<dbReference type="FunFam" id="3.30.70.270:FF:000001">
    <property type="entry name" value="Diguanylate cyclase domain protein"/>
    <property type="match status" value="1"/>
</dbReference>
<dbReference type="PROSITE" id="PS50885">
    <property type="entry name" value="HAMP"/>
    <property type="match status" value="1"/>
</dbReference>
<dbReference type="NCBIfam" id="TIGR00254">
    <property type="entry name" value="GGDEF"/>
    <property type="match status" value="1"/>
</dbReference>
<evidence type="ECO:0000313" key="7">
    <source>
        <dbReference type="Proteomes" id="UP000536534"/>
    </source>
</evidence>
<dbReference type="Proteomes" id="UP000536534">
    <property type="component" value="Unassembled WGS sequence"/>
</dbReference>
<proteinExistence type="predicted"/>
<dbReference type="GO" id="GO:0005886">
    <property type="term" value="C:plasma membrane"/>
    <property type="evidence" value="ECO:0007669"/>
    <property type="project" value="TreeGrafter"/>
</dbReference>
<dbReference type="GO" id="GO:1902201">
    <property type="term" value="P:negative regulation of bacterial-type flagellum-dependent cell motility"/>
    <property type="evidence" value="ECO:0007669"/>
    <property type="project" value="TreeGrafter"/>
</dbReference>
<evidence type="ECO:0000259" key="4">
    <source>
        <dbReference type="PROSITE" id="PS50885"/>
    </source>
</evidence>
<dbReference type="GO" id="GO:0052621">
    <property type="term" value="F:diguanylate cyclase activity"/>
    <property type="evidence" value="ECO:0007669"/>
    <property type="project" value="UniProtKB-EC"/>
</dbReference>
<evidence type="ECO:0000256" key="1">
    <source>
        <dbReference type="ARBA" id="ARBA00012528"/>
    </source>
</evidence>
<dbReference type="Gene3D" id="6.10.340.10">
    <property type="match status" value="1"/>
</dbReference>
<dbReference type="GO" id="GO:0043709">
    <property type="term" value="P:cell adhesion involved in single-species biofilm formation"/>
    <property type="evidence" value="ECO:0007669"/>
    <property type="project" value="TreeGrafter"/>
</dbReference>
<keyword evidence="3" id="KW-1133">Transmembrane helix</keyword>
<name>A0A7X7R758_9RHOO</name>